<organism evidence="1 2">
    <name type="scientific">Shinella kummerowiae</name>
    <dbReference type="NCBI Taxonomy" id="417745"/>
    <lineage>
        <taxon>Bacteria</taxon>
        <taxon>Pseudomonadati</taxon>
        <taxon>Pseudomonadota</taxon>
        <taxon>Alphaproteobacteria</taxon>
        <taxon>Hyphomicrobiales</taxon>
        <taxon>Rhizobiaceae</taxon>
        <taxon>Shinella</taxon>
    </lineage>
</organism>
<gene>
    <name evidence="1" type="ORF">GR138_24920</name>
</gene>
<sequence length="300" mass="32590">MNDETREWIDAPALHMPAGNIDHLMAAATFAKAVGFLAQSFVAGYASAPRASALFATQQRWLLCLAALSQHYGADGAGMSRRSIAQSALRHLIASRNTAYAFFDEVLKYGIVLPTAERDLPSEVVAPSPGALAILVQWCDMHLAALDHIDAGSRSERFRAAPERMLPLLMPRLSDGLLANPHVRMPGPLYRIFAWTDAGGLLMDRLVAGIDRQSPQPGGHLTDVITIAQLARAFNLSRAHTSRKFAEAEAIGGIGWSGRRGYSPLWISHGFFSEYAMMQARKLLIFQAAFAAVEAEGSAY</sequence>
<comment type="caution">
    <text evidence="1">The sequence shown here is derived from an EMBL/GenBank/DDBJ whole genome shotgun (WGS) entry which is preliminary data.</text>
</comment>
<dbReference type="EMBL" id="WUMK01000010">
    <property type="protein sequence ID" value="MXN48461.1"/>
    <property type="molecule type" value="Genomic_DNA"/>
</dbReference>
<proteinExistence type="predicted"/>
<protein>
    <submittedName>
        <fullName evidence="1">Uncharacterized protein</fullName>
    </submittedName>
</protein>
<accession>A0A6N8SIA1</accession>
<dbReference type="Proteomes" id="UP000435802">
    <property type="component" value="Unassembled WGS sequence"/>
</dbReference>
<keyword evidence="2" id="KW-1185">Reference proteome</keyword>
<dbReference type="RefSeq" id="WP_160861948.1">
    <property type="nucleotide sequence ID" value="NZ_WUMK01000010.1"/>
</dbReference>
<name>A0A6N8SIA1_9HYPH</name>
<evidence type="ECO:0000313" key="2">
    <source>
        <dbReference type="Proteomes" id="UP000435802"/>
    </source>
</evidence>
<dbReference type="OrthoDB" id="7875733at2"/>
<evidence type="ECO:0000313" key="1">
    <source>
        <dbReference type="EMBL" id="MXN48461.1"/>
    </source>
</evidence>
<reference evidence="1 2" key="1">
    <citation type="submission" date="2019-12" db="EMBL/GenBank/DDBJ databases">
        <title>Shinella kummerowiae sp. nov., a symbiotic bacterium isolated from root nodules of the herbal legume Kummerowia stipulacea.</title>
        <authorList>
            <person name="Gao J."/>
        </authorList>
    </citation>
    <scope>NUCLEOTIDE SEQUENCE [LARGE SCALE GENOMIC DNA]</scope>
    <source>
        <strain evidence="1 2">CCBAU 25048</strain>
    </source>
</reference>
<dbReference type="AlphaFoldDB" id="A0A6N8SIA1"/>